<dbReference type="AlphaFoldDB" id="A0A1Y2CDK7"/>
<evidence type="ECO:0000259" key="13">
    <source>
        <dbReference type="PROSITE" id="PS51044"/>
    </source>
</evidence>
<organism evidence="14 15">
    <name type="scientific">Neocallimastix californiae</name>
    <dbReference type="NCBI Taxonomy" id="1754190"/>
    <lineage>
        <taxon>Eukaryota</taxon>
        <taxon>Fungi</taxon>
        <taxon>Fungi incertae sedis</taxon>
        <taxon>Chytridiomycota</taxon>
        <taxon>Chytridiomycota incertae sedis</taxon>
        <taxon>Neocallimastigomycetes</taxon>
        <taxon>Neocallimastigales</taxon>
        <taxon>Neocallimastigaceae</taxon>
        <taxon>Neocallimastix</taxon>
    </lineage>
</organism>
<name>A0A1Y2CDK7_9FUNG</name>
<feature type="domain" description="SAP" evidence="12">
    <location>
        <begin position="13"/>
        <end position="47"/>
    </location>
</feature>
<dbReference type="CDD" id="cd16792">
    <property type="entry name" value="SP-RING_Siz-like"/>
    <property type="match status" value="1"/>
</dbReference>
<dbReference type="PANTHER" id="PTHR10782">
    <property type="entry name" value="ZINC FINGER MIZ DOMAIN-CONTAINING PROTEIN"/>
    <property type="match status" value="1"/>
</dbReference>
<keyword evidence="15" id="KW-1185">Reference proteome</keyword>
<feature type="compositionally biased region" description="Polar residues" evidence="11">
    <location>
        <begin position="777"/>
        <end position="795"/>
    </location>
</feature>
<evidence type="ECO:0000256" key="3">
    <source>
        <dbReference type="ARBA" id="ARBA00005383"/>
    </source>
</evidence>
<dbReference type="PANTHER" id="PTHR10782:SF4">
    <property type="entry name" value="TONALLI, ISOFORM E"/>
    <property type="match status" value="1"/>
</dbReference>
<evidence type="ECO:0008006" key="16">
    <source>
        <dbReference type="Google" id="ProtNLM"/>
    </source>
</evidence>
<feature type="region of interest" description="Disordered" evidence="11">
    <location>
        <begin position="759"/>
        <end position="808"/>
    </location>
</feature>
<comment type="pathway">
    <text evidence="2">Protein modification; protein sumoylation.</text>
</comment>
<dbReference type="SMART" id="SM00513">
    <property type="entry name" value="SAP"/>
    <property type="match status" value="1"/>
</dbReference>
<dbReference type="Gene3D" id="2.60.120.780">
    <property type="entry name" value="PINIT domain"/>
    <property type="match status" value="1"/>
</dbReference>
<evidence type="ECO:0000256" key="7">
    <source>
        <dbReference type="ARBA" id="ARBA00022786"/>
    </source>
</evidence>
<dbReference type="InterPro" id="IPR023321">
    <property type="entry name" value="PINIT"/>
</dbReference>
<evidence type="ECO:0000259" key="12">
    <source>
        <dbReference type="PROSITE" id="PS50800"/>
    </source>
</evidence>
<dbReference type="GO" id="GO:0016925">
    <property type="term" value="P:protein sumoylation"/>
    <property type="evidence" value="ECO:0007669"/>
    <property type="project" value="UniProtKB-UniPathway"/>
</dbReference>
<dbReference type="PROSITE" id="PS50800">
    <property type="entry name" value="SAP"/>
    <property type="match status" value="1"/>
</dbReference>
<evidence type="ECO:0000256" key="9">
    <source>
        <dbReference type="ARBA" id="ARBA00023242"/>
    </source>
</evidence>
<dbReference type="Proteomes" id="UP000193920">
    <property type="component" value="Unassembled WGS sequence"/>
</dbReference>
<dbReference type="STRING" id="1754190.A0A1Y2CDK7"/>
<feature type="compositionally biased region" description="Polar residues" evidence="11">
    <location>
        <begin position="483"/>
        <end position="493"/>
    </location>
</feature>
<evidence type="ECO:0000256" key="11">
    <source>
        <dbReference type="SAM" id="MobiDB-lite"/>
    </source>
</evidence>
<dbReference type="InterPro" id="IPR004181">
    <property type="entry name" value="Znf_MIZ"/>
</dbReference>
<protein>
    <recommendedName>
        <fullName evidence="16">SAP domain-containing protein</fullName>
    </recommendedName>
</protein>
<dbReference type="InterPro" id="IPR038654">
    <property type="entry name" value="PINIT_sf"/>
</dbReference>
<evidence type="ECO:0000256" key="10">
    <source>
        <dbReference type="PROSITE-ProRule" id="PRU00452"/>
    </source>
</evidence>
<evidence type="ECO:0000313" key="15">
    <source>
        <dbReference type="Proteomes" id="UP000193920"/>
    </source>
</evidence>
<keyword evidence="7" id="KW-0833">Ubl conjugation pathway</keyword>
<dbReference type="Pfam" id="PF02891">
    <property type="entry name" value="zf-MIZ"/>
    <property type="match status" value="1"/>
</dbReference>
<dbReference type="SUPFAM" id="SSF57850">
    <property type="entry name" value="RING/U-box"/>
    <property type="match status" value="1"/>
</dbReference>
<comment type="similarity">
    <text evidence="3">Belongs to the PIAS family.</text>
</comment>
<dbReference type="Pfam" id="PF14324">
    <property type="entry name" value="PINIT"/>
    <property type="match status" value="1"/>
</dbReference>
<evidence type="ECO:0000256" key="8">
    <source>
        <dbReference type="ARBA" id="ARBA00022833"/>
    </source>
</evidence>
<comment type="subcellular location">
    <subcellularLocation>
        <location evidence="1">Nucleus</location>
    </subcellularLocation>
</comment>
<keyword evidence="8" id="KW-0862">Zinc</keyword>
<feature type="domain" description="SP-RING-type" evidence="13">
    <location>
        <begin position="268"/>
        <end position="349"/>
    </location>
</feature>
<feature type="compositionally biased region" description="Low complexity" evidence="11">
    <location>
        <begin position="681"/>
        <end position="702"/>
    </location>
</feature>
<proteinExistence type="inferred from homology"/>
<dbReference type="SUPFAM" id="SSF68906">
    <property type="entry name" value="SAP domain"/>
    <property type="match status" value="1"/>
</dbReference>
<dbReference type="GO" id="GO:0061665">
    <property type="term" value="F:SUMO ligase activity"/>
    <property type="evidence" value="ECO:0007669"/>
    <property type="project" value="TreeGrafter"/>
</dbReference>
<feature type="compositionally biased region" description="Low complexity" evidence="11">
    <location>
        <begin position="416"/>
        <end position="441"/>
    </location>
</feature>
<keyword evidence="4" id="KW-0808">Transferase</keyword>
<evidence type="ECO:0000313" key="14">
    <source>
        <dbReference type="EMBL" id="ORY45006.1"/>
    </source>
</evidence>
<keyword evidence="9" id="KW-0539">Nucleus</keyword>
<dbReference type="EMBL" id="MCOG01000112">
    <property type="protein sequence ID" value="ORY45006.1"/>
    <property type="molecule type" value="Genomic_DNA"/>
</dbReference>
<dbReference type="Pfam" id="PF02037">
    <property type="entry name" value="SAP"/>
    <property type="match status" value="1"/>
</dbReference>
<evidence type="ECO:0000256" key="4">
    <source>
        <dbReference type="ARBA" id="ARBA00022679"/>
    </source>
</evidence>
<dbReference type="OrthoDB" id="28127at2759"/>
<evidence type="ECO:0000256" key="1">
    <source>
        <dbReference type="ARBA" id="ARBA00004123"/>
    </source>
</evidence>
<accession>A0A1Y2CDK7</accession>
<dbReference type="Gene3D" id="3.30.40.10">
    <property type="entry name" value="Zinc/RING finger domain, C3HC4 (zinc finger)"/>
    <property type="match status" value="1"/>
</dbReference>
<dbReference type="InterPro" id="IPR003034">
    <property type="entry name" value="SAP_dom"/>
</dbReference>
<feature type="region of interest" description="Disordered" evidence="11">
    <location>
        <begin position="678"/>
        <end position="702"/>
    </location>
</feature>
<evidence type="ECO:0000256" key="2">
    <source>
        <dbReference type="ARBA" id="ARBA00004718"/>
    </source>
</evidence>
<feature type="compositionally biased region" description="Polar residues" evidence="11">
    <location>
        <begin position="442"/>
        <end position="453"/>
    </location>
</feature>
<dbReference type="InterPro" id="IPR036361">
    <property type="entry name" value="SAP_dom_sf"/>
</dbReference>
<dbReference type="GO" id="GO:0000785">
    <property type="term" value="C:chromatin"/>
    <property type="evidence" value="ECO:0007669"/>
    <property type="project" value="TreeGrafter"/>
</dbReference>
<comment type="caution">
    <text evidence="14">The sequence shown here is derived from an EMBL/GenBank/DDBJ whole genome shotgun (WGS) entry which is preliminary data.</text>
</comment>
<dbReference type="InterPro" id="IPR031141">
    <property type="entry name" value="SIZ1/2_SP-RING"/>
</dbReference>
<reference evidence="14 15" key="1">
    <citation type="submission" date="2016-08" db="EMBL/GenBank/DDBJ databases">
        <title>A Parts List for Fungal Cellulosomes Revealed by Comparative Genomics.</title>
        <authorList>
            <consortium name="DOE Joint Genome Institute"/>
            <person name="Haitjema C.H."/>
            <person name="Gilmore S.P."/>
            <person name="Henske J.K."/>
            <person name="Solomon K.V."/>
            <person name="De Groot R."/>
            <person name="Kuo A."/>
            <person name="Mondo S.J."/>
            <person name="Salamov A.A."/>
            <person name="Labutti K."/>
            <person name="Zhao Z."/>
            <person name="Chiniquy J."/>
            <person name="Barry K."/>
            <person name="Brewer H.M."/>
            <person name="Purvine S.O."/>
            <person name="Wright A.T."/>
            <person name="Boxma B."/>
            <person name="Van Alen T."/>
            <person name="Hackstein J.H."/>
            <person name="Baker S.E."/>
            <person name="Grigoriev I.V."/>
            <person name="O'Malley M.A."/>
        </authorList>
    </citation>
    <scope>NUCLEOTIDE SEQUENCE [LARGE SCALE GENOMIC DNA]</scope>
    <source>
        <strain evidence="14 15">G1</strain>
    </source>
</reference>
<keyword evidence="6 10" id="KW-0863">Zinc-finger</keyword>
<dbReference type="PROSITE" id="PS51044">
    <property type="entry name" value="ZF_SP_RING"/>
    <property type="match status" value="1"/>
</dbReference>
<dbReference type="GO" id="GO:0005634">
    <property type="term" value="C:nucleus"/>
    <property type="evidence" value="ECO:0007669"/>
    <property type="project" value="UniProtKB-SubCell"/>
</dbReference>
<keyword evidence="5" id="KW-0479">Metal-binding</keyword>
<evidence type="ECO:0000256" key="6">
    <source>
        <dbReference type="ARBA" id="ARBA00022771"/>
    </source>
</evidence>
<evidence type="ECO:0000256" key="5">
    <source>
        <dbReference type="ARBA" id="ARBA00022723"/>
    </source>
</evidence>
<gene>
    <name evidence="14" type="ORF">LY90DRAFT_509564</name>
</gene>
<sequence length="1202" mass="131365">MQSQVNTLLQLPFHHLKVADLKDILKTLGLKRSGNKETLIDNLKLYLRKIGQSSDINSLTEVAGLLDRCLPRKSSISHSFGNNKNNKNSNINELNFSKESKIPDEKRFKEVNFVITPFVKPIDTIYCDIVPYCCDNSNKYKILLYCATQISAKDSFQKRKDCPIQYPCNPVLKVNDVDVSGMEDNIRKNNKSWTTKPVDITTYCKKKSNMINEIRFMSTFISSKWKEFVVKIIICEYLSLQEAVNNIKKHFVSKEDLLRQRLELKKSSDDEIETTSSIVSLRCPISKTRIKTPCRFKECTHVQCFDVSSYLQLNEKSPNWKCPVCNIRYYWKSLVIDGYMQNILNNVSSDVDSVTVEVNGTWHIEKFQSHLDKNLHYESEEDEEENRFLAKLEAEIKGENSSVIDLTLSDDENKNSKSSNSISYTISSSLPSLSPPSKIESQTSSELDQLNSHSSRKRSLGDLVAPHRKKANGKSENLRFENTESSNHDNNTNIMTSSSYFNPITNTNDISNSNPTSLSFYNSLISTTTDNSNYGFDLSTSQPLFTDINYSLSKSSKPMNVDSATSLNDVVVISESNNSNQLTTIRNKNALPSKSLNIPANTNTLLDSLTLPDSSFNTLESTLSGSSTLPSLSLTSLDSTTTSGGSTTINLAFNNKNTNSLDIFNSNLLSGNLGISQNSLTTPSSVPPTTTKSSSITIPMSSSTITSPTLNMNTLNPNPLLSIQNDSYNSLLKSVLLNQSSKVSASTYSPSINKLSLKRKSRSLTNSPNMSPKHIHTSLSAQSSPNLGHTPNKFKNISPRPPKPKTSSFDLTNYYKMLSSMNYSNSLTSTTPTSMNLTNPSLSLTNSLLPLNNTTDPTTLLYYNSLANNNSLFNSNLSQLATPPSIPNYFDPSLLANFQSNPYSTGLFGNNYALSMASALTAASTTPGSNTTIKKVMNSVNKELPLINAKTSNITALTNTGTSTNKNSNTNSKTTMTSTAKALEKLLNEVSQSSDLITNPSTLIKTDNKTSPVTSVDTFSLDSNNINSNLSTALLNGSLLNSSSSIGNPSATNLLNSLNSKTTSTTDVSTLALLNSLNTGTTALNPNLPSTIPITLNEISTSTSTSTSVSTSLADALVTTSTLMSSSEKDATNLSNLKMLQASINPLLGLNYNNLIQTNNNLATTVNPLLNSLVSSSGITSITNTNSISSTTNNSNKSKNDN</sequence>
<dbReference type="GO" id="GO:0008270">
    <property type="term" value="F:zinc ion binding"/>
    <property type="evidence" value="ECO:0007669"/>
    <property type="project" value="UniProtKB-KW"/>
</dbReference>
<feature type="region of interest" description="Disordered" evidence="11">
    <location>
        <begin position="407"/>
        <end position="493"/>
    </location>
</feature>
<dbReference type="UniPathway" id="UPA00886"/>
<dbReference type="Gene3D" id="1.10.720.30">
    <property type="entry name" value="SAP domain"/>
    <property type="match status" value="1"/>
</dbReference>
<dbReference type="InterPro" id="IPR013083">
    <property type="entry name" value="Znf_RING/FYVE/PHD"/>
</dbReference>